<dbReference type="AlphaFoldDB" id="A0A9P6T885"/>
<reference evidence="1" key="1">
    <citation type="submission" date="2013-11" db="EMBL/GenBank/DDBJ databases">
        <title>Genome sequence of the fusiform rust pathogen reveals effectors for host alternation and coevolution with pine.</title>
        <authorList>
            <consortium name="DOE Joint Genome Institute"/>
            <person name="Smith K."/>
            <person name="Pendleton A."/>
            <person name="Kubisiak T."/>
            <person name="Anderson C."/>
            <person name="Salamov A."/>
            <person name="Aerts A."/>
            <person name="Riley R."/>
            <person name="Clum A."/>
            <person name="Lindquist E."/>
            <person name="Ence D."/>
            <person name="Campbell M."/>
            <person name="Kronenberg Z."/>
            <person name="Feau N."/>
            <person name="Dhillon B."/>
            <person name="Hamelin R."/>
            <person name="Burleigh J."/>
            <person name="Smith J."/>
            <person name="Yandell M."/>
            <person name="Nelson C."/>
            <person name="Grigoriev I."/>
            <person name="Davis J."/>
        </authorList>
    </citation>
    <scope>NUCLEOTIDE SEQUENCE</scope>
    <source>
        <strain evidence="1">G11</strain>
    </source>
</reference>
<sequence length="87" mass="9849">EFIVSLDANFQQQHHSYSSEDSLSESNYPSTFLKPSQITKKVILWKKTETQGRDIKACSLFTLSMIGPCLTTFFSLRMLVSLALKEG</sequence>
<dbReference type="EMBL" id="MU167336">
    <property type="protein sequence ID" value="KAG0142837.1"/>
    <property type="molecule type" value="Genomic_DNA"/>
</dbReference>
<protein>
    <submittedName>
        <fullName evidence="1">Uncharacterized protein</fullName>
    </submittedName>
</protein>
<feature type="non-terminal residue" evidence="1">
    <location>
        <position position="1"/>
    </location>
</feature>
<gene>
    <name evidence="1" type="ORF">CROQUDRAFT_49701</name>
</gene>
<evidence type="ECO:0000313" key="1">
    <source>
        <dbReference type="EMBL" id="KAG0142837.1"/>
    </source>
</evidence>
<keyword evidence="2" id="KW-1185">Reference proteome</keyword>
<organism evidence="1 2">
    <name type="scientific">Cronartium quercuum f. sp. fusiforme G11</name>
    <dbReference type="NCBI Taxonomy" id="708437"/>
    <lineage>
        <taxon>Eukaryota</taxon>
        <taxon>Fungi</taxon>
        <taxon>Dikarya</taxon>
        <taxon>Basidiomycota</taxon>
        <taxon>Pucciniomycotina</taxon>
        <taxon>Pucciniomycetes</taxon>
        <taxon>Pucciniales</taxon>
        <taxon>Coleosporiaceae</taxon>
        <taxon>Cronartium</taxon>
    </lineage>
</organism>
<accession>A0A9P6T885</accession>
<evidence type="ECO:0000313" key="2">
    <source>
        <dbReference type="Proteomes" id="UP000886653"/>
    </source>
</evidence>
<name>A0A9P6T885_9BASI</name>
<proteinExistence type="predicted"/>
<dbReference type="Proteomes" id="UP000886653">
    <property type="component" value="Unassembled WGS sequence"/>
</dbReference>
<comment type="caution">
    <text evidence="1">The sequence shown here is derived from an EMBL/GenBank/DDBJ whole genome shotgun (WGS) entry which is preliminary data.</text>
</comment>